<sequence>MYSLPPEVQLDVLKCLNFNQLSSIKQTNFYFNNLINKCQNRLARVKLKKLEIWQAALDESVPLFLHDFGFGWDFVIRIVDKETLYILKLPNIPKNLKELIIIRFWLKQLFECSFERACFKKIVFNPEMIDLLFDNDKTIPLQFHIQEPFISIDNNIIKYIFKFACNYLAVSETLSIYSFENTEKLTNTLFNILKNEGKIFPKIRFFGLRTTRLHDLFVDVS</sequence>
<dbReference type="EMBL" id="CAVMJV010000015">
    <property type="protein sequence ID" value="CAK5054644.1"/>
    <property type="molecule type" value="Genomic_DNA"/>
</dbReference>
<protein>
    <submittedName>
        <fullName evidence="1">Uncharacterized protein</fullName>
    </submittedName>
</protein>
<name>A0ACB0YNL6_MELEN</name>
<organism evidence="1 2">
    <name type="scientific">Meloidogyne enterolobii</name>
    <name type="common">Root-knot nematode worm</name>
    <name type="synonym">Meloidogyne mayaguensis</name>
    <dbReference type="NCBI Taxonomy" id="390850"/>
    <lineage>
        <taxon>Eukaryota</taxon>
        <taxon>Metazoa</taxon>
        <taxon>Ecdysozoa</taxon>
        <taxon>Nematoda</taxon>
        <taxon>Chromadorea</taxon>
        <taxon>Rhabditida</taxon>
        <taxon>Tylenchina</taxon>
        <taxon>Tylenchomorpha</taxon>
        <taxon>Tylenchoidea</taxon>
        <taxon>Meloidogynidae</taxon>
        <taxon>Meloidogyninae</taxon>
        <taxon>Meloidogyne</taxon>
    </lineage>
</organism>
<keyword evidence="2" id="KW-1185">Reference proteome</keyword>
<evidence type="ECO:0000313" key="1">
    <source>
        <dbReference type="EMBL" id="CAK5054644.1"/>
    </source>
</evidence>
<proteinExistence type="predicted"/>
<reference evidence="1" key="1">
    <citation type="submission" date="2023-11" db="EMBL/GenBank/DDBJ databases">
        <authorList>
            <person name="Poullet M."/>
        </authorList>
    </citation>
    <scope>NUCLEOTIDE SEQUENCE</scope>
    <source>
        <strain evidence="1">E1834</strain>
    </source>
</reference>
<gene>
    <name evidence="1" type="ORF">MENTE1834_LOCUS14466</name>
</gene>
<evidence type="ECO:0000313" key="2">
    <source>
        <dbReference type="Proteomes" id="UP001497535"/>
    </source>
</evidence>
<accession>A0ACB0YNL6</accession>
<dbReference type="Proteomes" id="UP001497535">
    <property type="component" value="Unassembled WGS sequence"/>
</dbReference>
<comment type="caution">
    <text evidence="1">The sequence shown here is derived from an EMBL/GenBank/DDBJ whole genome shotgun (WGS) entry which is preliminary data.</text>
</comment>